<dbReference type="InterPro" id="IPR016024">
    <property type="entry name" value="ARM-type_fold"/>
</dbReference>
<reference evidence="10" key="1">
    <citation type="submission" date="2025-08" db="UniProtKB">
        <authorList>
            <consortium name="RefSeq"/>
        </authorList>
    </citation>
    <scope>IDENTIFICATION</scope>
    <source>
        <tissue evidence="10">Muscle</tissue>
    </source>
</reference>
<dbReference type="CDD" id="cd05787">
    <property type="entry name" value="LbH_eIF2B_epsilon"/>
    <property type="match status" value="1"/>
</dbReference>
<accession>A0ABM1BYD8</accession>
<evidence type="ECO:0000256" key="7">
    <source>
        <dbReference type="SAM" id="MobiDB-lite"/>
    </source>
</evidence>
<dbReference type="SUPFAM" id="SSF53448">
    <property type="entry name" value="Nucleotide-diphospho-sugar transferases"/>
    <property type="match status" value="1"/>
</dbReference>
<proteinExistence type="inferred from homology"/>
<feature type="region of interest" description="Disordered" evidence="7">
    <location>
        <begin position="471"/>
        <end position="514"/>
    </location>
</feature>
<dbReference type="Gene3D" id="2.160.10.10">
    <property type="entry name" value="Hexapeptide repeat proteins"/>
    <property type="match status" value="1"/>
</dbReference>
<evidence type="ECO:0000259" key="8">
    <source>
        <dbReference type="PROSITE" id="PS51363"/>
    </source>
</evidence>
<dbReference type="SUPFAM" id="SSF48371">
    <property type="entry name" value="ARM repeat"/>
    <property type="match status" value="1"/>
</dbReference>
<evidence type="ECO:0000256" key="1">
    <source>
        <dbReference type="ARBA" id="ARBA00004514"/>
    </source>
</evidence>
<name>A0ABM1BYD8_LIMPO</name>
<evidence type="ECO:0000313" key="10">
    <source>
        <dbReference type="RefSeq" id="XP_013791032.1"/>
    </source>
</evidence>
<keyword evidence="9" id="KW-1185">Reference proteome</keyword>
<keyword evidence="3" id="KW-0963">Cytoplasm</keyword>
<dbReference type="Gene3D" id="1.25.40.180">
    <property type="match status" value="1"/>
</dbReference>
<dbReference type="Pfam" id="PF25084">
    <property type="entry name" value="LbH_EIF2B"/>
    <property type="match status" value="1"/>
</dbReference>
<dbReference type="Gene3D" id="3.90.550.10">
    <property type="entry name" value="Spore Coat Polysaccharide Biosynthesis Protein SpsA, Chain A"/>
    <property type="match status" value="1"/>
</dbReference>
<dbReference type="PROSITE" id="PS51363">
    <property type="entry name" value="W2"/>
    <property type="match status" value="1"/>
</dbReference>
<dbReference type="InterPro" id="IPR056764">
    <property type="entry name" value="LbH_EIF2B3/5"/>
</dbReference>
<sequence length="672" mass="75469">MASSIKSSNRKGKTDEVIQQEDIIQAVVIADSFNKRFAPLTVCKPKVLLPLVNRPLLDYTLEFLSINGIQETFIFCCSHAQQIKDYISKSSWSNPDSHMSVTTIVSESFLSMGDVLRELDSKALIRSDFILLSGDTVSQIPVRDILLKHKKQQQKDKGMVMTLVFKKALPKHKTRCLEDECVVAVEPETERILHYQKVGHKKKIEFPLTVFQENNKVTLRYDLLDTHISICSPHVPPLFSDNFDYQTRDDFIRGVLINEEIMGNTVNLHLIDDGYAAQVSNLTMYDAISQDVIKRWSYPVVPDLLSLPGGRYSYLRHNIYKQKDVVLERHCILNENVVIGRGSKVGSRSSIINSVIGHDCEIGSNVHIDGCYMWNNVKVEDGCILQSCLLANNVVVKKGVTIHAGSVLSYNVVVGPDITVKCSTLLQAEPPSVDMDEFGDNETLEPSDSIVVDPNLVGAEGKGFLFHSSCESDDENDEFPKDIWGQTCQSGSEGDETSVPDSVEELSDGDSPPPDDLRLFYSEVLDSLLRGIEEKVKWENLVLEVNSSKYAYNVTMKEVNTLVMKAILEIPKQGSQKPLQPQMYLVALKPLLSQLLPLIKNYMKSKESQLDCLSALEEFGIVNEELGVIIMKVLHFLYEKDVLSEPVILEWYSNPPVLGDVDPAEQDLLRKR</sequence>
<organism evidence="9 10">
    <name type="scientific">Limulus polyphemus</name>
    <name type="common">Atlantic horseshoe crab</name>
    <dbReference type="NCBI Taxonomy" id="6850"/>
    <lineage>
        <taxon>Eukaryota</taxon>
        <taxon>Metazoa</taxon>
        <taxon>Ecdysozoa</taxon>
        <taxon>Arthropoda</taxon>
        <taxon>Chelicerata</taxon>
        <taxon>Merostomata</taxon>
        <taxon>Xiphosura</taxon>
        <taxon>Limulidae</taxon>
        <taxon>Limulus</taxon>
    </lineage>
</organism>
<dbReference type="InterPro" id="IPR003307">
    <property type="entry name" value="W2_domain"/>
</dbReference>
<feature type="domain" description="W2" evidence="8">
    <location>
        <begin position="514"/>
        <end position="672"/>
    </location>
</feature>
<evidence type="ECO:0000313" key="9">
    <source>
        <dbReference type="Proteomes" id="UP000694941"/>
    </source>
</evidence>
<dbReference type="PANTHER" id="PTHR45887:SF1">
    <property type="entry name" value="TRANSLATION INITIATION FACTOR EIF-2B SUBUNIT EPSILON"/>
    <property type="match status" value="1"/>
</dbReference>
<dbReference type="InterPro" id="IPR035543">
    <property type="entry name" value="eIF-2B_epsilon_N"/>
</dbReference>
<dbReference type="Proteomes" id="UP000694941">
    <property type="component" value="Unplaced"/>
</dbReference>
<dbReference type="InterPro" id="IPR044123">
    <property type="entry name" value="W2_eIF2B_epsilon"/>
</dbReference>
<dbReference type="RefSeq" id="XP_013791032.1">
    <property type="nucleotide sequence ID" value="XM_013935578.2"/>
</dbReference>
<evidence type="ECO:0000256" key="2">
    <source>
        <dbReference type="ARBA" id="ARBA00007878"/>
    </source>
</evidence>
<dbReference type="CDD" id="cd11558">
    <property type="entry name" value="W2_eIF2B_epsilon"/>
    <property type="match status" value="1"/>
</dbReference>
<dbReference type="CDD" id="cd04197">
    <property type="entry name" value="eIF-2B_epsilon_N"/>
    <property type="match status" value="1"/>
</dbReference>
<dbReference type="Pfam" id="PF00483">
    <property type="entry name" value="NTP_transferase"/>
    <property type="match status" value="1"/>
</dbReference>
<dbReference type="GeneID" id="106474881"/>
<evidence type="ECO:0000256" key="6">
    <source>
        <dbReference type="ARBA" id="ARBA00046432"/>
    </source>
</evidence>
<comment type="subunit">
    <text evidence="6">Component of the translation initiation factor 2B (eIF2B) complex which is a heterodecamer of two sets of five different subunits: alpha, beta, gamma, delta and epsilon. Subunits alpha, beta and delta comprise a regulatory subcomplex and subunits epsilon and gamma comprise a catalytic subcomplex. Within the complex, the hexameric regulatory complex resides at the center, with the two heterodimeric catalytic subcomplexes bound on opposite sides.</text>
</comment>
<dbReference type="InterPro" id="IPR029044">
    <property type="entry name" value="Nucleotide-diphossugar_trans"/>
</dbReference>
<dbReference type="SMART" id="SM00515">
    <property type="entry name" value="eIF5C"/>
    <property type="match status" value="1"/>
</dbReference>
<dbReference type="Pfam" id="PF02020">
    <property type="entry name" value="W2"/>
    <property type="match status" value="1"/>
</dbReference>
<dbReference type="InterPro" id="IPR051956">
    <property type="entry name" value="eIF2B_epsilon"/>
</dbReference>
<feature type="compositionally biased region" description="Acidic residues" evidence="7">
    <location>
        <begin position="493"/>
        <end position="508"/>
    </location>
</feature>
<gene>
    <name evidence="10" type="primary">LOC106474881</name>
</gene>
<comment type="subcellular location">
    <subcellularLocation>
        <location evidence="1">Cytoplasm</location>
        <location evidence="1">Cytosol</location>
    </subcellularLocation>
</comment>
<evidence type="ECO:0000256" key="4">
    <source>
        <dbReference type="ARBA" id="ARBA00044144"/>
    </source>
</evidence>
<dbReference type="PANTHER" id="PTHR45887">
    <property type="entry name" value="TRANSLATION INITIATION FACTOR EIF-2B SUBUNIT EPSILON"/>
    <property type="match status" value="1"/>
</dbReference>
<evidence type="ECO:0000256" key="5">
    <source>
        <dbReference type="ARBA" id="ARBA00044345"/>
    </source>
</evidence>
<dbReference type="InterPro" id="IPR005835">
    <property type="entry name" value="NTP_transferase_dom"/>
</dbReference>
<comment type="similarity">
    <text evidence="2">Belongs to the eIF-2B gamma/epsilon subunits family.</text>
</comment>
<protein>
    <recommendedName>
        <fullName evidence="4">Translation initiation factor eIF2B subunit epsilon</fullName>
    </recommendedName>
    <alternativeName>
        <fullName evidence="5">eIF2B GDP-GTP exchange factor subunit epsilon</fullName>
    </alternativeName>
</protein>
<evidence type="ECO:0000256" key="3">
    <source>
        <dbReference type="ARBA" id="ARBA00022490"/>
    </source>
</evidence>